<name>A0A3S9HFY6_9BURK</name>
<dbReference type="EMBL" id="CP034464">
    <property type="protein sequence ID" value="AZP11021.1"/>
    <property type="molecule type" value="Genomic_DNA"/>
</dbReference>
<dbReference type="OrthoDB" id="9153268at2"/>
<keyword evidence="2" id="KW-1185">Reference proteome</keyword>
<sequence>MQIAQRYGAKVSLSLAGRGMFLIVVKNHACLDHLIKSVGGSLIARLNANRALVVMTLPSYLGLRASSEVSFIGPVNVDQQRLAAVLGAYQAPS</sequence>
<dbReference type="RefSeq" id="WP_126126420.1">
    <property type="nucleotide sequence ID" value="NZ_CP034464.1"/>
</dbReference>
<dbReference type="AlphaFoldDB" id="A0A3S9HFY6"/>
<evidence type="ECO:0000313" key="2">
    <source>
        <dbReference type="Proteomes" id="UP000275663"/>
    </source>
</evidence>
<gene>
    <name evidence="1" type="ORF">EJN92_02720</name>
</gene>
<dbReference type="KEGG" id="upv:EJN92_02720"/>
<organism evidence="1 2">
    <name type="scientific">Undibacterium parvum</name>
    <dbReference type="NCBI Taxonomy" id="401471"/>
    <lineage>
        <taxon>Bacteria</taxon>
        <taxon>Pseudomonadati</taxon>
        <taxon>Pseudomonadota</taxon>
        <taxon>Betaproteobacteria</taxon>
        <taxon>Burkholderiales</taxon>
        <taxon>Oxalobacteraceae</taxon>
        <taxon>Undibacterium</taxon>
    </lineage>
</organism>
<protein>
    <submittedName>
        <fullName evidence="1">Uncharacterized protein</fullName>
    </submittedName>
</protein>
<accession>A0A3S9HFY6</accession>
<proteinExistence type="predicted"/>
<evidence type="ECO:0000313" key="1">
    <source>
        <dbReference type="EMBL" id="AZP11021.1"/>
    </source>
</evidence>
<dbReference type="Proteomes" id="UP000275663">
    <property type="component" value="Chromosome"/>
</dbReference>
<reference evidence="1 2" key="1">
    <citation type="journal article" date="2011" name="Int. J. Syst. Evol. Microbiol.">
        <title>Description of Undibacterium oligocarboniphilum sp. nov., isolated from purified water, and Undibacterium pigrum strain CCUG 49012 as the type strain of Undibacterium parvum sp. nov., and emended descriptions of the genus Undibacterium and the species Undibacterium pigrum.</title>
        <authorList>
            <person name="Eder W."/>
            <person name="Wanner G."/>
            <person name="Ludwig W."/>
            <person name="Busse H.J."/>
            <person name="Ziemke-Kageler F."/>
            <person name="Lang E."/>
        </authorList>
    </citation>
    <scope>NUCLEOTIDE SEQUENCE [LARGE SCALE GENOMIC DNA]</scope>
    <source>
        <strain evidence="1 2">DSM 23061</strain>
    </source>
</reference>